<keyword evidence="3" id="KW-1185">Reference proteome</keyword>
<keyword evidence="1" id="KW-0812">Transmembrane</keyword>
<feature type="transmembrane region" description="Helical" evidence="1">
    <location>
        <begin position="70"/>
        <end position="89"/>
    </location>
</feature>
<feature type="transmembrane region" description="Helical" evidence="1">
    <location>
        <begin position="35"/>
        <end position="55"/>
    </location>
</feature>
<evidence type="ECO:0000313" key="3">
    <source>
        <dbReference type="Proteomes" id="UP000588647"/>
    </source>
</evidence>
<feature type="transmembrane region" description="Helical" evidence="1">
    <location>
        <begin position="199"/>
        <end position="217"/>
    </location>
</feature>
<evidence type="ECO:0000313" key="2">
    <source>
        <dbReference type="EMBL" id="MBB4005617.1"/>
    </source>
</evidence>
<organism evidence="2 3">
    <name type="scientific">Aurantimonas endophytica</name>
    <dbReference type="NCBI Taxonomy" id="1522175"/>
    <lineage>
        <taxon>Bacteria</taxon>
        <taxon>Pseudomonadati</taxon>
        <taxon>Pseudomonadota</taxon>
        <taxon>Alphaproteobacteria</taxon>
        <taxon>Hyphomicrobiales</taxon>
        <taxon>Aurantimonadaceae</taxon>
        <taxon>Aurantimonas</taxon>
    </lineage>
</organism>
<name>A0A7W6HI45_9HYPH</name>
<feature type="transmembrane region" description="Helical" evidence="1">
    <location>
        <begin position="136"/>
        <end position="157"/>
    </location>
</feature>
<keyword evidence="1" id="KW-1133">Transmembrane helix</keyword>
<feature type="transmembrane region" description="Helical" evidence="1">
    <location>
        <begin position="169"/>
        <end position="187"/>
    </location>
</feature>
<sequence>MMSDNDSSSGPATGTDRLIEMLSKDARGRRRFEKILLRAVTFAVGIAAIVFFVLVQPRPDLELAARTARVLFKFIITVPLAIAMIGLLDRIGRPAAPLGPWPWLLGGIGAMLAVGVGAELALLPPEEWATSLIGTNARYCMLFIPLIAIGPLFCFIVALRQGMPTHPGLAGAAAGIASGAIAAAFYASHCPDDSPLFVATWYTLATCIVAACGYAAGRRFL</sequence>
<dbReference type="RefSeq" id="WP_246368447.1">
    <property type="nucleotide sequence ID" value="NZ_JACIEM010000007.1"/>
</dbReference>
<evidence type="ECO:0008006" key="4">
    <source>
        <dbReference type="Google" id="ProtNLM"/>
    </source>
</evidence>
<feature type="transmembrane region" description="Helical" evidence="1">
    <location>
        <begin position="101"/>
        <end position="124"/>
    </location>
</feature>
<keyword evidence="1" id="KW-0472">Membrane</keyword>
<dbReference type="Pfam" id="PF06532">
    <property type="entry name" value="NrsF"/>
    <property type="match status" value="1"/>
</dbReference>
<dbReference type="Proteomes" id="UP000588647">
    <property type="component" value="Unassembled WGS sequence"/>
</dbReference>
<proteinExistence type="predicted"/>
<evidence type="ECO:0000256" key="1">
    <source>
        <dbReference type="SAM" id="Phobius"/>
    </source>
</evidence>
<dbReference type="AlphaFoldDB" id="A0A7W6HI45"/>
<dbReference type="EMBL" id="JACIEM010000007">
    <property type="protein sequence ID" value="MBB4005617.1"/>
    <property type="molecule type" value="Genomic_DNA"/>
</dbReference>
<protein>
    <recommendedName>
        <fullName evidence="4">DUF1109 family protein</fullName>
    </recommendedName>
</protein>
<gene>
    <name evidence="2" type="ORF">GGR03_004719</name>
</gene>
<comment type="caution">
    <text evidence="2">The sequence shown here is derived from an EMBL/GenBank/DDBJ whole genome shotgun (WGS) entry which is preliminary data.</text>
</comment>
<dbReference type="InterPro" id="IPR009495">
    <property type="entry name" value="NrsF"/>
</dbReference>
<reference evidence="2 3" key="1">
    <citation type="submission" date="2020-08" db="EMBL/GenBank/DDBJ databases">
        <title>Genomic Encyclopedia of Type Strains, Phase IV (KMG-IV): sequencing the most valuable type-strain genomes for metagenomic binning, comparative biology and taxonomic classification.</title>
        <authorList>
            <person name="Goeker M."/>
        </authorList>
    </citation>
    <scope>NUCLEOTIDE SEQUENCE [LARGE SCALE GENOMIC DNA]</scope>
    <source>
        <strain evidence="2 3">DSM 103570</strain>
    </source>
</reference>
<accession>A0A7W6HI45</accession>